<accession>A0ABC8TLX4</accession>
<name>A0ABC8TLX4_9AQUA</name>
<feature type="compositionally biased region" description="Polar residues" evidence="1">
    <location>
        <begin position="31"/>
        <end position="50"/>
    </location>
</feature>
<dbReference type="EMBL" id="CAUOFW020005447">
    <property type="protein sequence ID" value="CAK9170193.1"/>
    <property type="molecule type" value="Genomic_DNA"/>
</dbReference>
<evidence type="ECO:0000256" key="1">
    <source>
        <dbReference type="SAM" id="MobiDB-lite"/>
    </source>
</evidence>
<gene>
    <name evidence="2" type="ORF">ILEXP_LOCUS39678</name>
</gene>
<dbReference type="InterPro" id="IPR039780">
    <property type="entry name" value="Mot2"/>
</dbReference>
<feature type="region of interest" description="Disordered" evidence="1">
    <location>
        <begin position="579"/>
        <end position="598"/>
    </location>
</feature>
<evidence type="ECO:0000313" key="2">
    <source>
        <dbReference type="EMBL" id="CAK9170193.1"/>
    </source>
</evidence>
<organism evidence="2 3">
    <name type="scientific">Ilex paraguariensis</name>
    <name type="common">yerba mate</name>
    <dbReference type="NCBI Taxonomy" id="185542"/>
    <lineage>
        <taxon>Eukaryota</taxon>
        <taxon>Viridiplantae</taxon>
        <taxon>Streptophyta</taxon>
        <taxon>Embryophyta</taxon>
        <taxon>Tracheophyta</taxon>
        <taxon>Spermatophyta</taxon>
        <taxon>Magnoliopsida</taxon>
        <taxon>eudicotyledons</taxon>
        <taxon>Gunneridae</taxon>
        <taxon>Pentapetalae</taxon>
        <taxon>asterids</taxon>
        <taxon>campanulids</taxon>
        <taxon>Aquifoliales</taxon>
        <taxon>Aquifoliaceae</taxon>
        <taxon>Ilex</taxon>
    </lineage>
</organism>
<comment type="caution">
    <text evidence="2">The sequence shown here is derived from an EMBL/GenBank/DDBJ whole genome shotgun (WGS) entry which is preliminary data.</text>
</comment>
<reference evidence="2 3" key="1">
    <citation type="submission" date="2024-02" db="EMBL/GenBank/DDBJ databases">
        <authorList>
            <person name="Vignale AGUSTIN F."/>
            <person name="Sosa J E."/>
            <person name="Modenutti C."/>
        </authorList>
    </citation>
    <scope>NUCLEOTIDE SEQUENCE [LARGE SCALE GENOMIC DNA]</scope>
</reference>
<feature type="compositionally biased region" description="Polar residues" evidence="1">
    <location>
        <begin position="579"/>
        <end position="592"/>
    </location>
</feature>
<dbReference type="AlphaFoldDB" id="A0ABC8TLX4"/>
<evidence type="ECO:0000313" key="3">
    <source>
        <dbReference type="Proteomes" id="UP001642360"/>
    </source>
</evidence>
<dbReference type="Proteomes" id="UP001642360">
    <property type="component" value="Unassembled WGS sequence"/>
</dbReference>
<proteinExistence type="predicted"/>
<dbReference type="PANTHER" id="PTHR12603">
    <property type="entry name" value="CCR4-NOT TRANSCRIPTION COMPLEX RELATED"/>
    <property type="match status" value="1"/>
</dbReference>
<keyword evidence="3" id="KW-1185">Reference proteome</keyword>
<sequence length="598" mass="65134">MQQRSGNVLPPPADEYCNNGFVSSRKPINKSGVNNSANNVRDSPPNSSSGGPVALPAAASWGTRALNNQLPLVSLGNSNGPLKQKPDACNGSLAFSMGIASPTQVSILHADVGKKLIPNGESHTIQQNFKAKALEPMKQDMGSDRLATVSETPATPGYAASSTMNSQLHYAPACKDEDKCSGMPPNVTNSIDLSGQSCGYGGPGKDVDVADKKIQKLCSYMSSLSIDRSQGSPQSYVEQLREPLTFAAGNAETSTKDSSVARELSDFRSHSETHVAQAALGEVDDDSLFFDDRRLKDPEVVTSTSYLPNLSHSSYLLNQVKGYYPQYNEDYSKLNVNVDPLIVDKKFDISSPPQTSSIQVISNGYPENLVSSSAHLDNTFDNSYMLLDEEKRKHIGRLDGEVTNVDSNAALDTGESSIISNILSMDFDSWDDSLTSPQNLARLLGETDKQQGSLRVSSSWKVQSSNQSRFSFAREEDSINQHVESSLSYIGQPLKNRTLRVSSSWKVQSSNQSRFSFAREEDSTNQNVESSLSYIGQPLKNRAFSHDFVDNRDFHLDKLGNCNGFSSVNCEEFDNFASSQSHLSSGKPSDSVMTKKWA</sequence>
<feature type="region of interest" description="Disordered" evidence="1">
    <location>
        <begin position="1"/>
        <end position="55"/>
    </location>
</feature>
<protein>
    <submittedName>
        <fullName evidence="2">Uncharacterized protein</fullName>
    </submittedName>
</protein>
<dbReference type="PANTHER" id="PTHR12603:SF36">
    <property type="entry name" value="RNA BINDING (RRM_RBD_RNP MOTIFS) FAMILY PROTEIN"/>
    <property type="match status" value="1"/>
</dbReference>